<protein>
    <submittedName>
        <fullName evidence="1">Uncharacterized protein</fullName>
    </submittedName>
</protein>
<name>A0AAD2CIB2_9STRA</name>
<dbReference type="AlphaFoldDB" id="A0AAD2CIB2"/>
<evidence type="ECO:0000313" key="1">
    <source>
        <dbReference type="EMBL" id="CAJ1933827.1"/>
    </source>
</evidence>
<organism evidence="1 2">
    <name type="scientific">Cylindrotheca closterium</name>
    <dbReference type="NCBI Taxonomy" id="2856"/>
    <lineage>
        <taxon>Eukaryota</taxon>
        <taxon>Sar</taxon>
        <taxon>Stramenopiles</taxon>
        <taxon>Ochrophyta</taxon>
        <taxon>Bacillariophyta</taxon>
        <taxon>Bacillariophyceae</taxon>
        <taxon>Bacillariophycidae</taxon>
        <taxon>Bacillariales</taxon>
        <taxon>Bacillariaceae</taxon>
        <taxon>Cylindrotheca</taxon>
    </lineage>
</organism>
<accession>A0AAD2CIB2</accession>
<comment type="caution">
    <text evidence="1">The sequence shown here is derived from an EMBL/GenBank/DDBJ whole genome shotgun (WGS) entry which is preliminary data.</text>
</comment>
<dbReference type="Proteomes" id="UP001295423">
    <property type="component" value="Unassembled WGS sequence"/>
</dbReference>
<gene>
    <name evidence="1" type="ORF">CYCCA115_LOCUS3479</name>
</gene>
<evidence type="ECO:0000313" key="2">
    <source>
        <dbReference type="Proteomes" id="UP001295423"/>
    </source>
</evidence>
<dbReference type="EMBL" id="CAKOGP040000303">
    <property type="protein sequence ID" value="CAJ1933827.1"/>
    <property type="molecule type" value="Genomic_DNA"/>
</dbReference>
<reference evidence="1" key="1">
    <citation type="submission" date="2023-08" db="EMBL/GenBank/DDBJ databases">
        <authorList>
            <person name="Audoor S."/>
            <person name="Bilcke G."/>
        </authorList>
    </citation>
    <scope>NUCLEOTIDE SEQUENCE</scope>
</reference>
<sequence length="104" mass="11901">MSKVSLLEAYGNGPPPYYECKHKTVETFAMAPINKARLESKNDSMKLTNIDANNDEKIHCLAFITWLFFVNHDSDKEVTSIVIPLEGTKILRQRNLAELLLNYE</sequence>
<keyword evidence="2" id="KW-1185">Reference proteome</keyword>
<proteinExistence type="predicted"/>